<name>R7WAU8_AEGTA</name>
<accession>R7WAU8</accession>
<proteinExistence type="predicted"/>
<sequence>MDGFGCGTLVYSPAMLIDLGNDNDIFGKALESITSATSVPTADLASIDQLLETVRRYQEDEYSFV</sequence>
<evidence type="ECO:0000313" key="1">
    <source>
        <dbReference type="EnsemblPlants" id="EMT16340"/>
    </source>
</evidence>
<organism evidence="1">
    <name type="scientific">Aegilops tauschii</name>
    <name type="common">Tausch's goatgrass</name>
    <name type="synonym">Aegilops squarrosa</name>
    <dbReference type="NCBI Taxonomy" id="37682"/>
    <lineage>
        <taxon>Eukaryota</taxon>
        <taxon>Viridiplantae</taxon>
        <taxon>Streptophyta</taxon>
        <taxon>Embryophyta</taxon>
        <taxon>Tracheophyta</taxon>
        <taxon>Spermatophyta</taxon>
        <taxon>Magnoliopsida</taxon>
        <taxon>Liliopsida</taxon>
        <taxon>Poales</taxon>
        <taxon>Poaceae</taxon>
        <taxon>BOP clade</taxon>
        <taxon>Pooideae</taxon>
        <taxon>Triticodae</taxon>
        <taxon>Triticeae</taxon>
        <taxon>Triticinae</taxon>
        <taxon>Aegilops</taxon>
    </lineage>
</organism>
<dbReference type="EnsemblPlants" id="EMT16340">
    <property type="protein sequence ID" value="EMT16340"/>
    <property type="gene ID" value="F775_23987"/>
</dbReference>
<reference evidence="1" key="1">
    <citation type="submission" date="2015-06" db="UniProtKB">
        <authorList>
            <consortium name="EnsemblPlants"/>
        </authorList>
    </citation>
    <scope>IDENTIFICATION</scope>
</reference>
<dbReference type="AlphaFoldDB" id="R7WAU8"/>
<protein>
    <submittedName>
        <fullName evidence="1">Uncharacterized protein</fullName>
    </submittedName>
</protein>